<gene>
    <name evidence="2" type="ORF">BKE38_13445</name>
</gene>
<evidence type="ECO:0000256" key="1">
    <source>
        <dbReference type="SAM" id="Phobius"/>
    </source>
</evidence>
<evidence type="ECO:0000313" key="2">
    <source>
        <dbReference type="EMBL" id="ONG53130.1"/>
    </source>
</evidence>
<organism evidence="2 3">
    <name type="scientific">Teichococcus deserti</name>
    <dbReference type="NCBI Taxonomy" id="1817963"/>
    <lineage>
        <taxon>Bacteria</taxon>
        <taxon>Pseudomonadati</taxon>
        <taxon>Pseudomonadota</taxon>
        <taxon>Alphaproteobacteria</taxon>
        <taxon>Acetobacterales</taxon>
        <taxon>Roseomonadaceae</taxon>
        <taxon>Roseomonas</taxon>
    </lineage>
</organism>
<comment type="caution">
    <text evidence="2">The sequence shown here is derived from an EMBL/GenBank/DDBJ whole genome shotgun (WGS) entry which is preliminary data.</text>
</comment>
<keyword evidence="3" id="KW-1185">Reference proteome</keyword>
<feature type="transmembrane region" description="Helical" evidence="1">
    <location>
        <begin position="21"/>
        <end position="41"/>
    </location>
</feature>
<proteinExistence type="predicted"/>
<evidence type="ECO:0000313" key="3">
    <source>
        <dbReference type="Proteomes" id="UP000188879"/>
    </source>
</evidence>
<feature type="transmembrane region" description="Helical" evidence="1">
    <location>
        <begin position="61"/>
        <end position="80"/>
    </location>
</feature>
<sequence length="82" mass="8538">MAAGSFGLRPWLAEGMPFQEAVYLANAFGLMLGALVNVGAWKLLTRGGDDDHSFLGIGMRGWSMIGLLGAGAMAVYAMSLSA</sequence>
<dbReference type="EMBL" id="MLCO01000116">
    <property type="protein sequence ID" value="ONG53130.1"/>
    <property type="molecule type" value="Genomic_DNA"/>
</dbReference>
<accession>A0A1V2H3K7</accession>
<keyword evidence="1" id="KW-0472">Membrane</keyword>
<protein>
    <submittedName>
        <fullName evidence="2">Uncharacterized protein</fullName>
    </submittedName>
</protein>
<dbReference type="AlphaFoldDB" id="A0A1V2H3K7"/>
<keyword evidence="1" id="KW-1133">Transmembrane helix</keyword>
<keyword evidence="1" id="KW-0812">Transmembrane</keyword>
<dbReference type="Proteomes" id="UP000188879">
    <property type="component" value="Unassembled WGS sequence"/>
</dbReference>
<reference evidence="2 3" key="1">
    <citation type="submission" date="2016-10" db="EMBL/GenBank/DDBJ databases">
        <title>Draft Genome sequence of Roseomonas sp. strain M3.</title>
        <authorList>
            <person name="Subhash Y."/>
            <person name="Lee S."/>
        </authorList>
    </citation>
    <scope>NUCLEOTIDE SEQUENCE [LARGE SCALE GENOMIC DNA]</scope>
    <source>
        <strain evidence="2 3">M3</strain>
    </source>
</reference>
<name>A0A1V2H3K7_9PROT</name>